<keyword evidence="2" id="KW-1185">Reference proteome</keyword>
<reference evidence="1 2" key="1">
    <citation type="submission" date="2017-05" db="EMBL/GenBank/DDBJ databases">
        <title>Vagococcus spp. assemblies.</title>
        <authorList>
            <person name="Gulvik C.A."/>
        </authorList>
    </citation>
    <scope>NUCLEOTIDE SEQUENCE [LARGE SCALE GENOMIC DNA]</scope>
    <source>
        <strain evidence="1 2">CCUG 51432</strain>
    </source>
</reference>
<protein>
    <submittedName>
        <fullName evidence="1">Uncharacterized protein</fullName>
    </submittedName>
</protein>
<proteinExistence type="predicted"/>
<accession>A0A430AW58</accession>
<evidence type="ECO:0000313" key="2">
    <source>
        <dbReference type="Proteomes" id="UP000287605"/>
    </source>
</evidence>
<name>A0A430AW58_9ENTE</name>
<dbReference type="Proteomes" id="UP000287605">
    <property type="component" value="Unassembled WGS sequence"/>
</dbReference>
<gene>
    <name evidence="1" type="ORF">CBF29_06705</name>
</gene>
<organism evidence="1 2">
    <name type="scientific">Vagococcus elongatus</name>
    <dbReference type="NCBI Taxonomy" id="180344"/>
    <lineage>
        <taxon>Bacteria</taxon>
        <taxon>Bacillati</taxon>
        <taxon>Bacillota</taxon>
        <taxon>Bacilli</taxon>
        <taxon>Lactobacillales</taxon>
        <taxon>Enterococcaceae</taxon>
        <taxon>Vagococcus</taxon>
    </lineage>
</organism>
<evidence type="ECO:0000313" key="1">
    <source>
        <dbReference type="EMBL" id="RSU12285.1"/>
    </source>
</evidence>
<dbReference type="EMBL" id="NGKA01000008">
    <property type="protein sequence ID" value="RSU12285.1"/>
    <property type="molecule type" value="Genomic_DNA"/>
</dbReference>
<dbReference type="RefSeq" id="WP_126808752.1">
    <property type="nucleotide sequence ID" value="NZ_NGKA01000008.1"/>
</dbReference>
<comment type="caution">
    <text evidence="1">The sequence shown here is derived from an EMBL/GenBank/DDBJ whole genome shotgun (WGS) entry which is preliminary data.</text>
</comment>
<sequence>MSREDILKIIEDRKVTVEIMGRQIKHAYKIEEIDTCHNERTAAVKELYKLEEFLSMFDKYIKEVRENDESEMIEAAEESFGM</sequence>
<dbReference type="AlphaFoldDB" id="A0A430AW58"/>